<proteinExistence type="predicted"/>
<keyword evidence="1" id="KW-0732">Signal</keyword>
<reference evidence="2" key="1">
    <citation type="submission" date="2020-10" db="EMBL/GenBank/DDBJ databases">
        <authorList>
            <person name="Gilroy R."/>
        </authorList>
    </citation>
    <scope>NUCLEOTIDE SEQUENCE</scope>
    <source>
        <strain evidence="2">11167</strain>
    </source>
</reference>
<sequence length="441" mass="48536">MKRLAYIALCLIILLTGCATSGPSTREQASVYTALRSGDIEQALVELESMQEEYEEPVVYEADKAILTFYANRPEDSISLIAPALDTMEYNSIASFSESIEGLLVNDNVKAYAGSNYENLYLRGINALNYYLMGDAEGAAVEIRRANIISRDYQLNIEEQTNWLESLVLAFTPNPFRYLTIPEVEDYTTSAFINYLSMLMYASMGDSGNASVDYRTLQETATDPSVVSEEDTAAPAGKSRVNFIGFTGFVATKEEVSVIAEDGGVFHKVVWPHVIDRPNADIQRVVVECSDGQRIELGVLEDVSELAKRNMAMDTSAKYLGSYYRGYTKMLAAQSAAEEAYDLAMDQLSGVNPILRSAGEKAARVAYEEALEAVDSTEIADTRMARFLPDKVWAGGMSLTPGIYDFTITYVTSEGSFTAVREDVRVANDGEPNLVVSTCLR</sequence>
<dbReference type="AlphaFoldDB" id="A0A9D9HAV2"/>
<protein>
    <recommendedName>
        <fullName evidence="4">Lipoprotein</fullName>
    </recommendedName>
</protein>
<comment type="caution">
    <text evidence="2">The sequence shown here is derived from an EMBL/GenBank/DDBJ whole genome shotgun (WGS) entry which is preliminary data.</text>
</comment>
<organism evidence="2 3">
    <name type="scientific">Candidatus Aphodenecus pullistercoris</name>
    <dbReference type="NCBI Taxonomy" id="2840669"/>
    <lineage>
        <taxon>Bacteria</taxon>
        <taxon>Pseudomonadati</taxon>
        <taxon>Spirochaetota</taxon>
        <taxon>Spirochaetia</taxon>
        <taxon>Spirochaetales</taxon>
        <taxon>Candidatus Aphodenecus</taxon>
    </lineage>
</organism>
<evidence type="ECO:0000313" key="3">
    <source>
        <dbReference type="Proteomes" id="UP000823633"/>
    </source>
</evidence>
<reference evidence="2" key="2">
    <citation type="journal article" date="2021" name="PeerJ">
        <title>Extensive microbial diversity within the chicken gut microbiome revealed by metagenomics and culture.</title>
        <authorList>
            <person name="Gilroy R."/>
            <person name="Ravi A."/>
            <person name="Getino M."/>
            <person name="Pursley I."/>
            <person name="Horton D.L."/>
            <person name="Alikhan N.F."/>
            <person name="Baker D."/>
            <person name="Gharbi K."/>
            <person name="Hall N."/>
            <person name="Watson M."/>
            <person name="Adriaenssens E.M."/>
            <person name="Foster-Nyarko E."/>
            <person name="Jarju S."/>
            <person name="Secka A."/>
            <person name="Antonio M."/>
            <person name="Oren A."/>
            <person name="Chaudhuri R.R."/>
            <person name="La Ragione R."/>
            <person name="Hildebrand F."/>
            <person name="Pallen M.J."/>
        </authorList>
    </citation>
    <scope>NUCLEOTIDE SEQUENCE</scope>
    <source>
        <strain evidence="2">11167</strain>
    </source>
</reference>
<dbReference type="Proteomes" id="UP000823633">
    <property type="component" value="Unassembled WGS sequence"/>
</dbReference>
<evidence type="ECO:0000256" key="1">
    <source>
        <dbReference type="SAM" id="SignalP"/>
    </source>
</evidence>
<evidence type="ECO:0000313" key="2">
    <source>
        <dbReference type="EMBL" id="MBO8442757.1"/>
    </source>
</evidence>
<gene>
    <name evidence="2" type="ORF">IAC42_03235</name>
</gene>
<feature type="signal peptide" evidence="1">
    <location>
        <begin position="1"/>
        <end position="21"/>
    </location>
</feature>
<accession>A0A9D9HAV2</accession>
<dbReference type="EMBL" id="JADIMU010000020">
    <property type="protein sequence ID" value="MBO8442757.1"/>
    <property type="molecule type" value="Genomic_DNA"/>
</dbReference>
<name>A0A9D9HAV2_9SPIR</name>
<dbReference type="PROSITE" id="PS51257">
    <property type="entry name" value="PROKAR_LIPOPROTEIN"/>
    <property type="match status" value="1"/>
</dbReference>
<feature type="chain" id="PRO_5038702692" description="Lipoprotein" evidence="1">
    <location>
        <begin position="22"/>
        <end position="441"/>
    </location>
</feature>
<evidence type="ECO:0008006" key="4">
    <source>
        <dbReference type="Google" id="ProtNLM"/>
    </source>
</evidence>